<evidence type="ECO:0000313" key="6">
    <source>
        <dbReference type="EMBL" id="MCG2622648.1"/>
    </source>
</evidence>
<evidence type="ECO:0000256" key="1">
    <source>
        <dbReference type="ARBA" id="ARBA00004141"/>
    </source>
</evidence>
<evidence type="ECO:0000256" key="5">
    <source>
        <dbReference type="SAM" id="MobiDB-lite"/>
    </source>
</evidence>
<comment type="subcellular location">
    <subcellularLocation>
        <location evidence="1">Membrane</location>
        <topology evidence="1">Multi-pass membrane protein</topology>
    </subcellularLocation>
</comment>
<keyword evidence="4" id="KW-0472">Membrane</keyword>
<evidence type="ECO:0000256" key="4">
    <source>
        <dbReference type="ARBA" id="ARBA00023136"/>
    </source>
</evidence>
<evidence type="ECO:0000256" key="3">
    <source>
        <dbReference type="ARBA" id="ARBA00022989"/>
    </source>
</evidence>
<name>A0ABS9L7U4_9MICC</name>
<feature type="region of interest" description="Disordered" evidence="5">
    <location>
        <begin position="157"/>
        <end position="193"/>
    </location>
</feature>
<protein>
    <submittedName>
        <fullName evidence="6">DoxX family membrane protein</fullName>
    </submittedName>
</protein>
<dbReference type="InterPro" id="IPR032808">
    <property type="entry name" value="DoxX"/>
</dbReference>
<keyword evidence="2" id="KW-0812">Transmembrane</keyword>
<accession>A0ABS9L7U4</accession>
<dbReference type="Pfam" id="PF07681">
    <property type="entry name" value="DoxX"/>
    <property type="match status" value="1"/>
</dbReference>
<dbReference type="RefSeq" id="WP_237821165.1">
    <property type="nucleotide sequence ID" value="NZ_JAKLTQ010000008.1"/>
</dbReference>
<reference evidence="6" key="1">
    <citation type="submission" date="2022-01" db="EMBL/GenBank/DDBJ databases">
        <authorList>
            <person name="Jo J.-H."/>
            <person name="Im W.-T."/>
        </authorList>
    </citation>
    <scope>NUCLEOTIDE SEQUENCE</scope>
    <source>
        <strain evidence="6">I2-34</strain>
    </source>
</reference>
<organism evidence="6 7">
    <name type="scientific">Arthrobacter hankyongi</name>
    <dbReference type="NCBI Taxonomy" id="2904801"/>
    <lineage>
        <taxon>Bacteria</taxon>
        <taxon>Bacillati</taxon>
        <taxon>Actinomycetota</taxon>
        <taxon>Actinomycetes</taxon>
        <taxon>Micrococcales</taxon>
        <taxon>Micrococcaceae</taxon>
        <taxon>Arthrobacter</taxon>
    </lineage>
</organism>
<dbReference type="EMBL" id="JAKLTQ010000008">
    <property type="protein sequence ID" value="MCG2622648.1"/>
    <property type="molecule type" value="Genomic_DNA"/>
</dbReference>
<sequence>MTVVRRLARPLLAATFVASGVDQLRNARQTADQLQPVLQRAGSIVPQASVVTDNEMLVARMVGAVQVGAGVMLAAGKFPRLSALVLAKMAAINAIVEYRNAEQSTPEGRRLRRSQLLKNLGLVGAGLLAAVDTAGRPGLAWRASHLAEDARRNIQSLGKDTGKTAKSVSRTAKAASRTASKAAEKATAAVAGS</sequence>
<dbReference type="Proteomes" id="UP001165368">
    <property type="component" value="Unassembled WGS sequence"/>
</dbReference>
<keyword evidence="3" id="KW-1133">Transmembrane helix</keyword>
<proteinExistence type="predicted"/>
<comment type="caution">
    <text evidence="6">The sequence shown here is derived from an EMBL/GenBank/DDBJ whole genome shotgun (WGS) entry which is preliminary data.</text>
</comment>
<evidence type="ECO:0000256" key="2">
    <source>
        <dbReference type="ARBA" id="ARBA00022692"/>
    </source>
</evidence>
<keyword evidence="7" id="KW-1185">Reference proteome</keyword>
<feature type="compositionally biased region" description="Low complexity" evidence="5">
    <location>
        <begin position="164"/>
        <end position="193"/>
    </location>
</feature>
<evidence type="ECO:0000313" key="7">
    <source>
        <dbReference type="Proteomes" id="UP001165368"/>
    </source>
</evidence>
<gene>
    <name evidence="6" type="ORF">LVY72_12100</name>
</gene>